<keyword evidence="1" id="KW-1185">Reference proteome</keyword>
<evidence type="ECO:0000313" key="2">
    <source>
        <dbReference type="WBParaSite" id="PEQ_0001170601-mRNA-1"/>
    </source>
</evidence>
<sequence length="161" mass="17642">MPNAKKTNKAVKGSAVAVSEFHAYSCIARSALNAAWDATTTKVKTELKRKPYLIKKSDGYASSVEIDDEISDPEVLAELEYAREHGQALSTADTTDAAKSILPRTRLILLSKVAGVFGTELFKLMASLNQVELPIYFCERLMASDYYSADSLFVKSATTSY</sequence>
<evidence type="ECO:0000313" key="1">
    <source>
        <dbReference type="Proteomes" id="UP000887564"/>
    </source>
</evidence>
<protein>
    <submittedName>
        <fullName evidence="2">Uncharacterized protein</fullName>
    </submittedName>
</protein>
<dbReference type="WBParaSite" id="PEQ_0001170601-mRNA-1">
    <property type="protein sequence ID" value="PEQ_0001170601-mRNA-1"/>
    <property type="gene ID" value="PEQ_0001170601"/>
</dbReference>
<dbReference type="Proteomes" id="UP000887564">
    <property type="component" value="Unplaced"/>
</dbReference>
<proteinExistence type="predicted"/>
<organism evidence="1 2">
    <name type="scientific">Parascaris equorum</name>
    <name type="common">Equine roundworm</name>
    <dbReference type="NCBI Taxonomy" id="6256"/>
    <lineage>
        <taxon>Eukaryota</taxon>
        <taxon>Metazoa</taxon>
        <taxon>Ecdysozoa</taxon>
        <taxon>Nematoda</taxon>
        <taxon>Chromadorea</taxon>
        <taxon>Rhabditida</taxon>
        <taxon>Spirurina</taxon>
        <taxon>Ascaridomorpha</taxon>
        <taxon>Ascaridoidea</taxon>
        <taxon>Ascarididae</taxon>
        <taxon>Parascaris</taxon>
    </lineage>
</organism>
<name>A0A914SC87_PAREQ</name>
<accession>A0A914SC87</accession>
<reference evidence="2" key="1">
    <citation type="submission" date="2022-11" db="UniProtKB">
        <authorList>
            <consortium name="WormBaseParasite"/>
        </authorList>
    </citation>
    <scope>IDENTIFICATION</scope>
</reference>
<dbReference type="AlphaFoldDB" id="A0A914SC87"/>